<accession>A0A835YGH8</accession>
<keyword evidence="5" id="KW-0119">Carbohydrate metabolism</keyword>
<keyword evidence="4" id="KW-0456">Lyase</keyword>
<dbReference type="Pfam" id="PF01081">
    <property type="entry name" value="Aldolase"/>
    <property type="match status" value="1"/>
</dbReference>
<feature type="signal peptide" evidence="6">
    <location>
        <begin position="1"/>
        <end position="21"/>
    </location>
</feature>
<dbReference type="OrthoDB" id="416447at2759"/>
<evidence type="ECO:0000256" key="1">
    <source>
        <dbReference type="ARBA" id="ARBA00004761"/>
    </source>
</evidence>
<dbReference type="EMBL" id="JAFCMP010000555">
    <property type="protein sequence ID" value="KAG5175019.1"/>
    <property type="molecule type" value="Genomic_DNA"/>
</dbReference>
<feature type="chain" id="PRO_5032803410" description="2-dehydro-3-deoxy-6-phosphogalactonate aldolase" evidence="6">
    <location>
        <begin position="22"/>
        <end position="206"/>
    </location>
</feature>
<evidence type="ECO:0000256" key="6">
    <source>
        <dbReference type="SAM" id="SignalP"/>
    </source>
</evidence>
<comment type="pathway">
    <text evidence="1">Carbohydrate acid metabolism.</text>
</comment>
<proteinExistence type="inferred from homology"/>
<dbReference type="PANTHER" id="PTHR30246:SF1">
    <property type="entry name" value="2-DEHYDRO-3-DEOXY-6-PHOSPHOGALACTONATE ALDOLASE-RELATED"/>
    <property type="match status" value="1"/>
</dbReference>
<reference evidence="7" key="1">
    <citation type="submission" date="2021-02" db="EMBL/GenBank/DDBJ databases">
        <title>First Annotated Genome of the Yellow-green Alga Tribonema minus.</title>
        <authorList>
            <person name="Mahan K.M."/>
        </authorList>
    </citation>
    <scope>NUCLEOTIDE SEQUENCE</scope>
    <source>
        <strain evidence="7">UTEX B ZZ1240</strain>
    </source>
</reference>
<evidence type="ECO:0008006" key="9">
    <source>
        <dbReference type="Google" id="ProtNLM"/>
    </source>
</evidence>
<protein>
    <recommendedName>
        <fullName evidence="9">2-dehydro-3-deoxy-6-phosphogalactonate aldolase</fullName>
    </recommendedName>
</protein>
<keyword evidence="6" id="KW-0732">Signal</keyword>
<name>A0A835YGH8_9STRA</name>
<evidence type="ECO:0000313" key="8">
    <source>
        <dbReference type="Proteomes" id="UP000664859"/>
    </source>
</evidence>
<dbReference type="SUPFAM" id="SSF51569">
    <property type="entry name" value="Aldolase"/>
    <property type="match status" value="1"/>
</dbReference>
<evidence type="ECO:0000256" key="2">
    <source>
        <dbReference type="ARBA" id="ARBA00006906"/>
    </source>
</evidence>
<dbReference type="GO" id="GO:0016829">
    <property type="term" value="F:lyase activity"/>
    <property type="evidence" value="ECO:0007669"/>
    <property type="project" value="UniProtKB-KW"/>
</dbReference>
<dbReference type="Proteomes" id="UP000664859">
    <property type="component" value="Unassembled WGS sequence"/>
</dbReference>
<gene>
    <name evidence="7" type="ORF">JKP88DRAFT_283934</name>
</gene>
<comment type="similarity">
    <text evidence="2">Belongs to the KHG/KDPG aldolase family.</text>
</comment>
<comment type="caution">
    <text evidence="7">The sequence shown here is derived from an EMBL/GenBank/DDBJ whole genome shotgun (WGS) entry which is preliminary data.</text>
</comment>
<dbReference type="InterPro" id="IPR013785">
    <property type="entry name" value="Aldolase_TIM"/>
</dbReference>
<evidence type="ECO:0000256" key="4">
    <source>
        <dbReference type="ARBA" id="ARBA00023239"/>
    </source>
</evidence>
<evidence type="ECO:0000313" key="7">
    <source>
        <dbReference type="EMBL" id="KAG5175019.1"/>
    </source>
</evidence>
<organism evidence="7 8">
    <name type="scientific">Tribonema minus</name>
    <dbReference type="NCBI Taxonomy" id="303371"/>
    <lineage>
        <taxon>Eukaryota</taxon>
        <taxon>Sar</taxon>
        <taxon>Stramenopiles</taxon>
        <taxon>Ochrophyta</taxon>
        <taxon>PX clade</taxon>
        <taxon>Xanthophyceae</taxon>
        <taxon>Tribonematales</taxon>
        <taxon>Tribonemataceae</taxon>
        <taxon>Tribonema</taxon>
    </lineage>
</organism>
<comment type="subunit">
    <text evidence="3">Homotrimer.</text>
</comment>
<keyword evidence="8" id="KW-1185">Reference proteome</keyword>
<evidence type="ECO:0000256" key="3">
    <source>
        <dbReference type="ARBA" id="ARBA00011233"/>
    </source>
</evidence>
<dbReference type="InterPro" id="IPR031338">
    <property type="entry name" value="KDPG/KHG_AS_2"/>
</dbReference>
<dbReference type="Gene3D" id="3.20.20.70">
    <property type="entry name" value="Aldolase class I"/>
    <property type="match status" value="1"/>
</dbReference>
<dbReference type="PROSITE" id="PS00160">
    <property type="entry name" value="ALDOLASE_KDPG_KHG_2"/>
    <property type="match status" value="1"/>
</dbReference>
<dbReference type="PANTHER" id="PTHR30246">
    <property type="entry name" value="2-KETO-3-DEOXY-6-PHOSPHOGLUCONATE ALDOLASE"/>
    <property type="match status" value="1"/>
</dbReference>
<dbReference type="InterPro" id="IPR000887">
    <property type="entry name" value="Aldlse_KDPG_KHG"/>
</dbReference>
<sequence>MVDSLLAAGLNVAAIAHALAAAGFNAVSVTADTPLFARSIATLASTFGQQQLLTVGASSVSSPDAVRAAAAAGARFVSSTEARAEVVAAAAALGITSLPGVRGAADAASALDMGATALKLFPAASVGAGALRGIRGLGGVMEHVPVIAAGGLEPESLQSLIDAGASGFAIGSTLYRGGDSPRDVARRAALFAAAAAASAPLPLLPL</sequence>
<evidence type="ECO:0000256" key="5">
    <source>
        <dbReference type="ARBA" id="ARBA00023277"/>
    </source>
</evidence>
<dbReference type="AlphaFoldDB" id="A0A835YGH8"/>